<dbReference type="Pfam" id="PF00072">
    <property type="entry name" value="Response_reg"/>
    <property type="match status" value="1"/>
</dbReference>
<dbReference type="PANTHER" id="PTHR43047">
    <property type="entry name" value="TWO-COMPONENT HISTIDINE PROTEIN KINASE"/>
    <property type="match status" value="1"/>
</dbReference>
<evidence type="ECO:0000256" key="2">
    <source>
        <dbReference type="ARBA" id="ARBA00012438"/>
    </source>
</evidence>
<dbReference type="InterPro" id="IPR027417">
    <property type="entry name" value="P-loop_NTPase"/>
</dbReference>
<dbReference type="SMART" id="SM00387">
    <property type="entry name" value="HATPase_c"/>
    <property type="match status" value="1"/>
</dbReference>
<keyword evidence="12" id="KW-1185">Reference proteome</keyword>
<dbReference type="Pfam" id="PF01590">
    <property type="entry name" value="GAF"/>
    <property type="match status" value="1"/>
</dbReference>
<dbReference type="GO" id="GO:0009927">
    <property type="term" value="F:histidine phosphotransfer kinase activity"/>
    <property type="evidence" value="ECO:0007669"/>
    <property type="project" value="TreeGrafter"/>
</dbReference>
<dbReference type="InterPro" id="IPR003661">
    <property type="entry name" value="HisK_dim/P_dom"/>
</dbReference>
<dbReference type="InterPro" id="IPR029016">
    <property type="entry name" value="GAF-like_dom_sf"/>
</dbReference>
<dbReference type="GO" id="GO:0000155">
    <property type="term" value="F:phosphorelay sensor kinase activity"/>
    <property type="evidence" value="ECO:0007669"/>
    <property type="project" value="InterPro"/>
</dbReference>
<evidence type="ECO:0000256" key="4">
    <source>
        <dbReference type="ARBA" id="ARBA00022679"/>
    </source>
</evidence>
<dbReference type="PROSITE" id="PS50109">
    <property type="entry name" value="HIS_KIN"/>
    <property type="match status" value="1"/>
</dbReference>
<evidence type="ECO:0000259" key="9">
    <source>
        <dbReference type="PROSITE" id="PS50109"/>
    </source>
</evidence>
<dbReference type="SMART" id="SM00388">
    <property type="entry name" value="HisKA"/>
    <property type="match status" value="1"/>
</dbReference>
<keyword evidence="3 6" id="KW-0597">Phosphoprotein</keyword>
<dbReference type="CDD" id="cd00082">
    <property type="entry name" value="HisKA"/>
    <property type="match status" value="1"/>
</dbReference>
<keyword evidence="5" id="KW-0418">Kinase</keyword>
<dbReference type="SUPFAM" id="SSF52172">
    <property type="entry name" value="CheY-like"/>
    <property type="match status" value="1"/>
</dbReference>
<dbReference type="SMART" id="SM00065">
    <property type="entry name" value="GAF"/>
    <property type="match status" value="1"/>
</dbReference>
<dbReference type="GO" id="GO:0005886">
    <property type="term" value="C:plasma membrane"/>
    <property type="evidence" value="ECO:0007669"/>
    <property type="project" value="TreeGrafter"/>
</dbReference>
<dbReference type="OrthoDB" id="9811889at2"/>
<dbReference type="InterPro" id="IPR041664">
    <property type="entry name" value="AAA_16"/>
</dbReference>
<dbReference type="Gene3D" id="1.10.510.10">
    <property type="entry name" value="Transferase(Phosphotransferase) domain 1"/>
    <property type="match status" value="1"/>
</dbReference>
<dbReference type="CDD" id="cd17546">
    <property type="entry name" value="REC_hyHK_CKI1_RcsC-like"/>
    <property type="match status" value="1"/>
</dbReference>
<dbReference type="InterPro" id="IPR036097">
    <property type="entry name" value="HisK_dim/P_sf"/>
</dbReference>
<evidence type="ECO:0000256" key="3">
    <source>
        <dbReference type="ARBA" id="ARBA00022553"/>
    </source>
</evidence>
<dbReference type="InterPro" id="IPR036890">
    <property type="entry name" value="HATPase_C_sf"/>
</dbReference>
<name>A0A3A1N8T0_9FLAO</name>
<dbReference type="Gene3D" id="3.40.50.2300">
    <property type="match status" value="1"/>
</dbReference>
<organism evidence="11 12">
    <name type="scientific">Flagellimonas lutimaris</name>
    <dbReference type="NCBI Taxonomy" id="475082"/>
    <lineage>
        <taxon>Bacteria</taxon>
        <taxon>Pseudomonadati</taxon>
        <taxon>Bacteroidota</taxon>
        <taxon>Flavobacteriia</taxon>
        <taxon>Flavobacteriales</taxon>
        <taxon>Flavobacteriaceae</taxon>
        <taxon>Flagellimonas</taxon>
    </lineage>
</organism>
<dbReference type="InterPro" id="IPR004358">
    <property type="entry name" value="Sig_transdc_His_kin-like_C"/>
</dbReference>
<dbReference type="SMART" id="SM00448">
    <property type="entry name" value="REC"/>
    <property type="match status" value="1"/>
</dbReference>
<evidence type="ECO:0000313" key="11">
    <source>
        <dbReference type="EMBL" id="RIV32751.1"/>
    </source>
</evidence>
<dbReference type="InterPro" id="IPR005467">
    <property type="entry name" value="His_kinase_dom"/>
</dbReference>
<dbReference type="EC" id="2.7.13.3" evidence="2"/>
<comment type="catalytic activity">
    <reaction evidence="1">
        <text>ATP + protein L-histidine = ADP + protein N-phospho-L-histidine.</text>
        <dbReference type="EC" id="2.7.13.3"/>
    </reaction>
</comment>
<protein>
    <recommendedName>
        <fullName evidence="2">histidine kinase</fullName>
        <ecNumber evidence="2">2.7.13.3</ecNumber>
    </recommendedName>
</protein>
<evidence type="ECO:0000259" key="8">
    <source>
        <dbReference type="PROSITE" id="PS50011"/>
    </source>
</evidence>
<feature type="coiled-coil region" evidence="7">
    <location>
        <begin position="1417"/>
        <end position="1476"/>
    </location>
</feature>
<feature type="domain" description="Response regulatory" evidence="10">
    <location>
        <begin position="1727"/>
        <end position="1841"/>
    </location>
</feature>
<dbReference type="SUPFAM" id="SSF55781">
    <property type="entry name" value="GAF domain-like"/>
    <property type="match status" value="1"/>
</dbReference>
<dbReference type="InterPro" id="IPR011990">
    <property type="entry name" value="TPR-like_helical_dom_sf"/>
</dbReference>
<evidence type="ECO:0000313" key="12">
    <source>
        <dbReference type="Proteomes" id="UP000266067"/>
    </source>
</evidence>
<dbReference type="SUPFAM" id="SSF47384">
    <property type="entry name" value="Homodimeric domain of signal transducing histidine kinase"/>
    <property type="match status" value="1"/>
</dbReference>
<dbReference type="SUPFAM" id="SSF48452">
    <property type="entry name" value="TPR-like"/>
    <property type="match status" value="1"/>
</dbReference>
<evidence type="ECO:0000259" key="10">
    <source>
        <dbReference type="PROSITE" id="PS50110"/>
    </source>
</evidence>
<dbReference type="PROSITE" id="PS50011">
    <property type="entry name" value="PROTEIN_KINASE_DOM"/>
    <property type="match status" value="1"/>
</dbReference>
<feature type="domain" description="Histidine kinase" evidence="9">
    <location>
        <begin position="1483"/>
        <end position="1704"/>
    </location>
</feature>
<proteinExistence type="predicted"/>
<dbReference type="GO" id="GO:0005524">
    <property type="term" value="F:ATP binding"/>
    <property type="evidence" value="ECO:0007669"/>
    <property type="project" value="InterPro"/>
</dbReference>
<dbReference type="InterPro" id="IPR000719">
    <property type="entry name" value="Prot_kinase_dom"/>
</dbReference>
<dbReference type="InterPro" id="IPR001789">
    <property type="entry name" value="Sig_transdc_resp-reg_receiver"/>
</dbReference>
<comment type="caution">
    <text evidence="11">The sequence shown here is derived from an EMBL/GenBank/DDBJ whole genome shotgun (WGS) entry which is preliminary data.</text>
</comment>
<dbReference type="EMBL" id="QXFH01000072">
    <property type="protein sequence ID" value="RIV32751.1"/>
    <property type="molecule type" value="Genomic_DNA"/>
</dbReference>
<accession>A0A3A1N8T0</accession>
<dbReference type="RefSeq" id="WP_119608001.1">
    <property type="nucleotide sequence ID" value="NZ_QXFH01000072.1"/>
</dbReference>
<dbReference type="PANTHER" id="PTHR43047:SF72">
    <property type="entry name" value="OSMOSENSING HISTIDINE PROTEIN KINASE SLN1"/>
    <property type="match status" value="1"/>
</dbReference>
<dbReference type="Pfam" id="PF13191">
    <property type="entry name" value="AAA_16"/>
    <property type="match status" value="1"/>
</dbReference>
<dbReference type="InterPro" id="IPR003594">
    <property type="entry name" value="HATPase_dom"/>
</dbReference>
<dbReference type="Pfam" id="PF00512">
    <property type="entry name" value="HisKA"/>
    <property type="match status" value="1"/>
</dbReference>
<keyword evidence="7" id="KW-0175">Coiled coil</keyword>
<dbReference type="FunFam" id="3.30.565.10:FF:000010">
    <property type="entry name" value="Sensor histidine kinase RcsC"/>
    <property type="match status" value="1"/>
</dbReference>
<keyword evidence="4" id="KW-0808">Transferase</keyword>
<dbReference type="InterPro" id="IPR003018">
    <property type="entry name" value="GAF"/>
</dbReference>
<feature type="modified residue" description="4-aspartylphosphate" evidence="6">
    <location>
        <position position="1776"/>
    </location>
</feature>
<dbReference type="Gene3D" id="3.30.450.40">
    <property type="match status" value="1"/>
</dbReference>
<dbReference type="InterPro" id="IPR011006">
    <property type="entry name" value="CheY-like_superfamily"/>
</dbReference>
<reference evidence="11 12" key="1">
    <citation type="submission" date="2018-08" db="EMBL/GenBank/DDBJ databases">
        <title>Proposal of Muricauda 72 sp.nov. and Muricauda NH166 sp.nov., isolated from seawater.</title>
        <authorList>
            <person name="Cheng H."/>
            <person name="Wu Y.-H."/>
            <person name="Guo L.-L."/>
            <person name="Xu X.-W."/>
        </authorList>
    </citation>
    <scope>NUCLEOTIDE SEQUENCE [LARGE SCALE GENOMIC DNA]</scope>
    <source>
        <strain evidence="11 12">KCTC 22173</strain>
    </source>
</reference>
<dbReference type="Gene3D" id="3.30.565.10">
    <property type="entry name" value="Histidine kinase-like ATPase, C-terminal domain"/>
    <property type="match status" value="1"/>
</dbReference>
<evidence type="ECO:0000256" key="1">
    <source>
        <dbReference type="ARBA" id="ARBA00000085"/>
    </source>
</evidence>
<evidence type="ECO:0000256" key="6">
    <source>
        <dbReference type="PROSITE-ProRule" id="PRU00169"/>
    </source>
</evidence>
<sequence>MNRIRIKDVDIELSLHPDMGRLIEESNSTEVKASLLQRLSKTNFYKNISIKEIQSLNTKRVVYQIPVPSKSFPVTPKTETEFIGFLNRSIVLTKAILEVHEANHCFGVLQSKRFMVDADGRLIITGLGLFQKEYAKSDLAHYQDNDFYFIAPEFSKRSNQKPDQRADIYGLGALLHYWLYGEHFIKATDKQEVLHKHLTEPYNEDTINSLWKHTGIHQIINALLEKKPENRYQSIHGVLKDLKDLKSQFSLGNFSEFSLKSVDYTPGVINIPDALLEREEALKKLMDIYHDIREGAFVVAFVEGTGGIGKTSLGKTFESGISEPDVLFSTGAFEKSQPTPYRAFQKAFKNIAQRILLKSGKSHAEIRNIFESGLGADFSALFKVVPDLKELTGNLPEPETLDPLETGDRFVNLFARYCRTLDSIGLKRVLFIDDVQWCDISSLKVIEHLVHAPISRVMFVLSYNPDGMSEEHPLRQFQRSLRKAKKNAPIIRLQPLSEGATEQMVSDALSEERNKIRDLAGLVHKKTNGNPYYIGHFLHAMQEDKVLTYDSSAHKWQFSLERVKRQEVAENVLAIYERKLLLQSYQAQVLLKVAAYDNGNFNIPLLASVCGFPEKIVVLLLELLSEAGQISKLDSTLASYVFNHNQIKQAALKLNIPGFEVSPEMLHYKIAQFHLKSGKIHSSIELNQFVAHLISSYELIDGKTVAKALVHVLQAGQLANNSNSPSTAHQYLSFAMKLQERFNLKTFKYEVLFDLAKAAYLLRNIDEGKSFAEKALKNASNLKERCEVYLLNLKFFEAYSLYEENTNEGMRALTELGVPLEFSSTTEKIDRKYEKFCKSLPANLEKVTTKKTAPSETNEYTMDVMVNMCTSAHRTNQNLYTYILLRLGRLMFQSGFTESSPFVLVHLGSVLCNRFNAFGTGIELASLGLELLESNESDKYYSKTLSVYHISMGPFKETYETLENQLEQGIEYCIDRGDALGTSNLLYAKIRNQLLSGEELLGLLRFCNETLESGNIHNNSVFEAQLNLMRSIARRLSGDNAEEINQNDQLALQLLEENNCKASKASYHIFSGWVYCIQGNYAKALKYFKQHQSDLQYSNSEPQYFRYQIIQSVCDLMVQENPQNEVFERVIARQEYLKDWAETAPQNFRAEYEMVELLLACKSQNFENVADKVEKILGWTEKGKLVAVRAMVADLLQKTLPQESFGFLKQALKHEANKTYATWGVNSDGKVSNVKFEDASGSYANKFKGFDFQSLIKATQTISAEVNRDRLVENLLQIVMENAGADKGALILLNDSELNVTALIDLTNPSKEQFTECKLDECSTLPINLIEHVAVSKKELCIDNLTEYFANVEDSLSDTSGSLLLLPLIKQRDLVGVLYVANSQMTGMFTEGGLEVFRIIASQAAISIANSTLYEQAITLNNELATSQKELAKLNQALEEKIKNRTQHLRHEIEMRKEAERDLIFAKNDADNANKAKSQFLANMSHEIRTPLNAIVGFSQILTNQSKALNLTNSFRRYLNNIYQSAESLSEIIRDILDLSKIEAGKTALVVEDMDLRQLFFSVYRIQNSLAKSKEVKVIYGLSQGTPRYVRSDRGKIKQILMNIVGNAVKFTPASHNVLLDLSAKDGFLIFKVTDEGIGIPTADLERIFEPFTQSDAGMDRKYGGTGLGLAITKSLVDILKGKLTVESKEGKGTCFTIQIPYESAAPLQSDNPEALLANYRIPKNSKILVVEDHPMNQEMIRALFSELGAEILLASNGREGVSLAKRYNPDIIFMDIHMPEIDGFETLKLIQKFNLEVPVIGLSADAFKEHQEAAIKAGFSAYLTKPVHVPRLVGLLKQFLPDASVQMIKTGNTLDDQQLHQRARALEAIQKLPIFETEKLAEVAATLSEILPSAALNKLEDAIYTGDEVALQEFLTDTLNV</sequence>
<dbReference type="SUPFAM" id="SSF56112">
    <property type="entry name" value="Protein kinase-like (PK-like)"/>
    <property type="match status" value="1"/>
</dbReference>
<feature type="domain" description="Protein kinase" evidence="8">
    <location>
        <begin position="1"/>
        <end position="250"/>
    </location>
</feature>
<evidence type="ECO:0000256" key="7">
    <source>
        <dbReference type="SAM" id="Coils"/>
    </source>
</evidence>
<dbReference type="Proteomes" id="UP000266067">
    <property type="component" value="Unassembled WGS sequence"/>
</dbReference>
<dbReference type="PRINTS" id="PR00344">
    <property type="entry name" value="BCTRLSENSOR"/>
</dbReference>
<dbReference type="SUPFAM" id="SSF55874">
    <property type="entry name" value="ATPase domain of HSP90 chaperone/DNA topoisomerase II/histidine kinase"/>
    <property type="match status" value="1"/>
</dbReference>
<dbReference type="SUPFAM" id="SSF52540">
    <property type="entry name" value="P-loop containing nucleoside triphosphate hydrolases"/>
    <property type="match status" value="1"/>
</dbReference>
<gene>
    <name evidence="11" type="ORF">D2V08_09940</name>
</gene>
<dbReference type="InterPro" id="IPR011009">
    <property type="entry name" value="Kinase-like_dom_sf"/>
</dbReference>
<dbReference type="Pfam" id="PF02518">
    <property type="entry name" value="HATPase_c"/>
    <property type="match status" value="1"/>
</dbReference>
<dbReference type="Gene3D" id="1.10.287.130">
    <property type="match status" value="1"/>
</dbReference>
<dbReference type="CDD" id="cd16922">
    <property type="entry name" value="HATPase_EvgS-ArcB-TorS-like"/>
    <property type="match status" value="1"/>
</dbReference>
<dbReference type="PROSITE" id="PS50110">
    <property type="entry name" value="RESPONSE_REGULATORY"/>
    <property type="match status" value="1"/>
</dbReference>
<evidence type="ECO:0000256" key="5">
    <source>
        <dbReference type="ARBA" id="ARBA00022777"/>
    </source>
</evidence>